<organism evidence="8 9">
    <name type="scientific">Thelohanellus kitauei</name>
    <name type="common">Myxosporean</name>
    <dbReference type="NCBI Taxonomy" id="669202"/>
    <lineage>
        <taxon>Eukaryota</taxon>
        <taxon>Metazoa</taxon>
        <taxon>Cnidaria</taxon>
        <taxon>Myxozoa</taxon>
        <taxon>Myxosporea</taxon>
        <taxon>Bivalvulida</taxon>
        <taxon>Platysporina</taxon>
        <taxon>Myxobolidae</taxon>
        <taxon>Thelohanellus</taxon>
    </lineage>
</organism>
<dbReference type="GO" id="GO:1990234">
    <property type="term" value="C:transferase complex"/>
    <property type="evidence" value="ECO:0007669"/>
    <property type="project" value="TreeGrafter"/>
</dbReference>
<evidence type="ECO:0000256" key="5">
    <source>
        <dbReference type="ARBA" id="ARBA00022842"/>
    </source>
</evidence>
<dbReference type="Gene3D" id="1.10.600.10">
    <property type="entry name" value="Farnesyl Diphosphate Synthase"/>
    <property type="match status" value="1"/>
</dbReference>
<keyword evidence="9" id="KW-1185">Reference proteome</keyword>
<evidence type="ECO:0000256" key="3">
    <source>
        <dbReference type="ARBA" id="ARBA00022679"/>
    </source>
</evidence>
<proteinExistence type="inferred from homology"/>
<keyword evidence="3 7" id="KW-0808">Transferase</keyword>
<dbReference type="GO" id="GO:0006744">
    <property type="term" value="P:ubiquinone biosynthetic process"/>
    <property type="evidence" value="ECO:0007669"/>
    <property type="project" value="TreeGrafter"/>
</dbReference>
<protein>
    <submittedName>
        <fullName evidence="8">Putative hexaprenyl pyrophosphate synthase, mitochondrial</fullName>
    </submittedName>
</protein>
<evidence type="ECO:0000256" key="1">
    <source>
        <dbReference type="ARBA" id="ARBA00001946"/>
    </source>
</evidence>
<dbReference type="InterPro" id="IPR008949">
    <property type="entry name" value="Isoprenoid_synthase_dom_sf"/>
</dbReference>
<dbReference type="OMA" id="HAMWDDY"/>
<name>A0A0C2M9B0_THEKT</name>
<evidence type="ECO:0000256" key="6">
    <source>
        <dbReference type="ARBA" id="ARBA00023229"/>
    </source>
</evidence>
<dbReference type="AlphaFoldDB" id="A0A0C2M9B0"/>
<dbReference type="Proteomes" id="UP000031668">
    <property type="component" value="Unassembled WGS sequence"/>
</dbReference>
<dbReference type="GO" id="GO:0004659">
    <property type="term" value="F:prenyltransferase activity"/>
    <property type="evidence" value="ECO:0007669"/>
    <property type="project" value="InterPro"/>
</dbReference>
<keyword evidence="4" id="KW-0479">Metal-binding</keyword>
<keyword evidence="6" id="KW-0414">Isoprene biosynthesis</keyword>
<dbReference type="Pfam" id="PF00348">
    <property type="entry name" value="polyprenyl_synt"/>
    <property type="match status" value="1"/>
</dbReference>
<accession>A0A0C2M9B0</accession>
<dbReference type="GO" id="GO:0008299">
    <property type="term" value="P:isoprenoid biosynthetic process"/>
    <property type="evidence" value="ECO:0007669"/>
    <property type="project" value="UniProtKB-KW"/>
</dbReference>
<dbReference type="GO" id="GO:0046872">
    <property type="term" value="F:metal ion binding"/>
    <property type="evidence" value="ECO:0007669"/>
    <property type="project" value="UniProtKB-KW"/>
</dbReference>
<reference evidence="8 9" key="1">
    <citation type="journal article" date="2014" name="Genome Biol. Evol.">
        <title>The genome of the myxosporean Thelohanellus kitauei shows adaptations to nutrient acquisition within its fish host.</title>
        <authorList>
            <person name="Yang Y."/>
            <person name="Xiong J."/>
            <person name="Zhou Z."/>
            <person name="Huo F."/>
            <person name="Miao W."/>
            <person name="Ran C."/>
            <person name="Liu Y."/>
            <person name="Zhang J."/>
            <person name="Feng J."/>
            <person name="Wang M."/>
            <person name="Wang M."/>
            <person name="Wang L."/>
            <person name="Yao B."/>
        </authorList>
    </citation>
    <scope>NUCLEOTIDE SEQUENCE [LARGE SCALE GENOMIC DNA]</scope>
    <source>
        <strain evidence="8">Wuqing</strain>
    </source>
</reference>
<dbReference type="PANTHER" id="PTHR12001">
    <property type="entry name" value="GERANYLGERANYL PYROPHOSPHATE SYNTHASE"/>
    <property type="match status" value="1"/>
</dbReference>
<evidence type="ECO:0000313" key="9">
    <source>
        <dbReference type="Proteomes" id="UP000031668"/>
    </source>
</evidence>
<dbReference type="PANTHER" id="PTHR12001:SF69">
    <property type="entry name" value="ALL TRANS-POLYPRENYL-DIPHOSPHATE SYNTHASE PDSS1"/>
    <property type="match status" value="1"/>
</dbReference>
<dbReference type="SFLD" id="SFLDS00005">
    <property type="entry name" value="Isoprenoid_Synthase_Type_I"/>
    <property type="match status" value="1"/>
</dbReference>
<dbReference type="InterPro" id="IPR000092">
    <property type="entry name" value="Polyprenyl_synt"/>
</dbReference>
<evidence type="ECO:0000313" key="8">
    <source>
        <dbReference type="EMBL" id="KII60914.1"/>
    </source>
</evidence>
<evidence type="ECO:0000256" key="7">
    <source>
        <dbReference type="RuleBase" id="RU004466"/>
    </source>
</evidence>
<gene>
    <name evidence="8" type="ORF">RF11_13886</name>
</gene>
<evidence type="ECO:0000256" key="2">
    <source>
        <dbReference type="ARBA" id="ARBA00006706"/>
    </source>
</evidence>
<comment type="cofactor">
    <cofactor evidence="1">
        <name>Mg(2+)</name>
        <dbReference type="ChEBI" id="CHEBI:18420"/>
    </cofactor>
</comment>
<dbReference type="SUPFAM" id="SSF48576">
    <property type="entry name" value="Terpenoid synthases"/>
    <property type="match status" value="1"/>
</dbReference>
<dbReference type="CDD" id="cd00685">
    <property type="entry name" value="Trans_IPPS_HT"/>
    <property type="match status" value="1"/>
</dbReference>
<dbReference type="OrthoDB" id="9927103at2759"/>
<comment type="caution">
    <text evidence="8">The sequence shown here is derived from an EMBL/GenBank/DDBJ whole genome shotgun (WGS) entry which is preliminary data.</text>
</comment>
<evidence type="ECO:0000256" key="4">
    <source>
        <dbReference type="ARBA" id="ARBA00022723"/>
    </source>
</evidence>
<keyword evidence="5" id="KW-0460">Magnesium</keyword>
<sequence length="360" mass="40950">MTSFLRELRVGITSFARNKSSKAKKVRSYNQKNEMKELENLIRSSIVEDFTKSDFCYRDNILNLFGSPSKFFRPNLLLQLSFVLNADESNKSYPMLVDLSFVSPKQLMIAKFSEMVHVASLIHDDVIDSAKTRRCRPTINSQLGDRAAILSGDYIISKATFLISELDDAVLTDILSQVIQDLVLGEIKQFKDIPSVLAYNDIIKNKTASLLALTCKSVIYSHKVISHAVNAPKDVLDNMHRFGECVGLSFQIIDDCMDFSGDKKMGKPKFNDLKNGLVTLPVIYAAEQFPEINALIERKFNDQDDIENIRRLVFESHAIDRCKQLSKELISEAIDIVKNYSNKYAQILIDYILMLHERNS</sequence>
<comment type="similarity">
    <text evidence="2 7">Belongs to the FPP/GGPP synthase family.</text>
</comment>
<dbReference type="EMBL" id="JWZT01005390">
    <property type="protein sequence ID" value="KII60914.1"/>
    <property type="molecule type" value="Genomic_DNA"/>
</dbReference>